<keyword evidence="3" id="KW-0540">Nuclease</keyword>
<sequence length="343" mass="35796">MLTAPLHAETIRVATWSPELTRKGPGLLLRDIVEGEAQVEAVVAVIRAAEADVLLLTGIDMDLRGATLAELANRLEAAGAPYPHLFTAAGNTGLRSGLDLDGDERLDEPEDAQGFGRFPGEGGMALLSRLPLGEVVELTGTLWRDLPGGDPWFASAAAAEAQRLSSVAHWDVPVLTTAGPLHLLTLAAGPPVFDGEEDRNGRRAEDELRLWQVYLDGALGGPPQGPAVVIGKLNVDPVDGEGRRAVFAALTGGPLQDPAPEGPGGAAEADATHEGPPAQDTVDWDGPGNLRVDYILPQSGLTVAASGVLWPEEAAPLGGLSLATVRAASRHRLVWVDLVLDGE</sequence>
<keyword evidence="3" id="KW-0378">Hydrolase</keyword>
<dbReference type="GO" id="GO:0004527">
    <property type="term" value="F:exonuclease activity"/>
    <property type="evidence" value="ECO:0007669"/>
    <property type="project" value="UniProtKB-KW"/>
</dbReference>
<feature type="domain" description="Endonuclease/exonuclease/phosphatase" evidence="2">
    <location>
        <begin position="36"/>
        <end position="327"/>
    </location>
</feature>
<dbReference type="Proteomes" id="UP000184932">
    <property type="component" value="Unassembled WGS sequence"/>
</dbReference>
<keyword evidence="3" id="KW-0269">Exonuclease</keyword>
<organism evidence="3 4">
    <name type="scientific">Vannielia litorea</name>
    <dbReference type="NCBI Taxonomy" id="1217970"/>
    <lineage>
        <taxon>Bacteria</taxon>
        <taxon>Pseudomonadati</taxon>
        <taxon>Pseudomonadota</taxon>
        <taxon>Alphaproteobacteria</taxon>
        <taxon>Rhodobacterales</taxon>
        <taxon>Paracoccaceae</taxon>
        <taxon>Vannielia</taxon>
    </lineage>
</organism>
<reference evidence="4" key="1">
    <citation type="submission" date="2016-11" db="EMBL/GenBank/DDBJ databases">
        <authorList>
            <person name="Varghese N."/>
            <person name="Submissions S."/>
        </authorList>
    </citation>
    <scope>NUCLEOTIDE SEQUENCE [LARGE SCALE GENOMIC DNA]</scope>
    <source>
        <strain evidence="4">DSM 29440</strain>
    </source>
</reference>
<keyword evidence="3" id="KW-0255">Endonuclease</keyword>
<evidence type="ECO:0000313" key="3">
    <source>
        <dbReference type="EMBL" id="SIO15423.1"/>
    </source>
</evidence>
<dbReference type="SUPFAM" id="SSF56219">
    <property type="entry name" value="DNase I-like"/>
    <property type="match status" value="1"/>
</dbReference>
<dbReference type="EMBL" id="FSRL01000001">
    <property type="protein sequence ID" value="SIO15423.1"/>
    <property type="molecule type" value="Genomic_DNA"/>
</dbReference>
<protein>
    <submittedName>
        <fullName evidence="3">Endonuclease/Exonuclease/phosphatase family protein</fullName>
    </submittedName>
</protein>
<dbReference type="Pfam" id="PF03372">
    <property type="entry name" value="Exo_endo_phos"/>
    <property type="match status" value="1"/>
</dbReference>
<dbReference type="GO" id="GO:0004519">
    <property type="term" value="F:endonuclease activity"/>
    <property type="evidence" value="ECO:0007669"/>
    <property type="project" value="UniProtKB-KW"/>
</dbReference>
<evidence type="ECO:0000259" key="2">
    <source>
        <dbReference type="Pfam" id="PF03372"/>
    </source>
</evidence>
<dbReference type="STRING" id="1217970.SAMN05444002_3123"/>
<keyword evidence="4" id="KW-1185">Reference proteome</keyword>
<dbReference type="InterPro" id="IPR036691">
    <property type="entry name" value="Endo/exonu/phosph_ase_sf"/>
</dbReference>
<evidence type="ECO:0000256" key="1">
    <source>
        <dbReference type="SAM" id="MobiDB-lite"/>
    </source>
</evidence>
<proteinExistence type="predicted"/>
<evidence type="ECO:0000313" key="4">
    <source>
        <dbReference type="Proteomes" id="UP000184932"/>
    </source>
</evidence>
<name>A0A1N6H6P8_9RHOB</name>
<dbReference type="InterPro" id="IPR005135">
    <property type="entry name" value="Endo/exonuclease/phosphatase"/>
</dbReference>
<gene>
    <name evidence="3" type="ORF">SAMN05444002_3123</name>
</gene>
<accession>A0A1N6H6P8</accession>
<dbReference type="Gene3D" id="3.60.10.10">
    <property type="entry name" value="Endonuclease/exonuclease/phosphatase"/>
    <property type="match status" value="1"/>
</dbReference>
<feature type="region of interest" description="Disordered" evidence="1">
    <location>
        <begin position="252"/>
        <end position="282"/>
    </location>
</feature>
<dbReference type="AlphaFoldDB" id="A0A1N6H6P8"/>